<dbReference type="AlphaFoldDB" id="A0A3R9YEF3"/>
<dbReference type="EMBL" id="PXZH01000001">
    <property type="protein sequence ID" value="RST90362.1"/>
    <property type="molecule type" value="Genomic_DNA"/>
</dbReference>
<dbReference type="PANTHER" id="PTHR21600">
    <property type="entry name" value="MITOCHONDRIAL RNA PSEUDOURIDINE SYNTHASE"/>
    <property type="match status" value="1"/>
</dbReference>
<dbReference type="GO" id="GO:0009982">
    <property type="term" value="F:pseudouridine synthase activity"/>
    <property type="evidence" value="ECO:0007669"/>
    <property type="project" value="InterPro"/>
</dbReference>
<dbReference type="InterPro" id="IPR050188">
    <property type="entry name" value="RluA_PseudoU_synthase"/>
</dbReference>
<comment type="caution">
    <text evidence="8">The sequence shown here is derived from an EMBL/GenBank/DDBJ whole genome shotgun (WGS) entry which is preliminary data.</text>
</comment>
<dbReference type="PROSITE" id="PS01129">
    <property type="entry name" value="PSI_RLU"/>
    <property type="match status" value="1"/>
</dbReference>
<accession>A0A3R9YEF3</accession>
<dbReference type="InterPro" id="IPR006225">
    <property type="entry name" value="PsdUridine_synth_RluC/D"/>
</dbReference>
<name>A0A3R9YEF3_9ENTE</name>
<evidence type="ECO:0000256" key="5">
    <source>
        <dbReference type="PROSITE-ProRule" id="PRU00182"/>
    </source>
</evidence>
<dbReference type="Pfam" id="PF00849">
    <property type="entry name" value="PseudoU_synth_2"/>
    <property type="match status" value="1"/>
</dbReference>
<evidence type="ECO:0000256" key="6">
    <source>
        <dbReference type="RuleBase" id="RU362028"/>
    </source>
</evidence>
<evidence type="ECO:0000256" key="1">
    <source>
        <dbReference type="ARBA" id="ARBA00000073"/>
    </source>
</evidence>
<organism evidence="8 9">
    <name type="scientific">Vagococcus humatus</name>
    <dbReference type="NCBI Taxonomy" id="1889241"/>
    <lineage>
        <taxon>Bacteria</taxon>
        <taxon>Bacillati</taxon>
        <taxon>Bacillota</taxon>
        <taxon>Bacilli</taxon>
        <taxon>Lactobacillales</taxon>
        <taxon>Enterococcaceae</taxon>
        <taxon>Vagococcus</taxon>
    </lineage>
</organism>
<comment type="function">
    <text evidence="6">Responsible for synthesis of pseudouridine from uracil.</text>
</comment>
<dbReference type="SUPFAM" id="SSF55120">
    <property type="entry name" value="Pseudouridine synthase"/>
    <property type="match status" value="1"/>
</dbReference>
<keyword evidence="9" id="KW-1185">Reference proteome</keyword>
<dbReference type="GO" id="GO:0003723">
    <property type="term" value="F:RNA binding"/>
    <property type="evidence" value="ECO:0007669"/>
    <property type="project" value="UniProtKB-KW"/>
</dbReference>
<comment type="catalytic activity">
    <reaction evidence="1 6">
        <text>a uridine in RNA = a pseudouridine in RNA</text>
        <dbReference type="Rhea" id="RHEA:48348"/>
        <dbReference type="Rhea" id="RHEA-COMP:12068"/>
        <dbReference type="Rhea" id="RHEA-COMP:12069"/>
        <dbReference type="ChEBI" id="CHEBI:65314"/>
        <dbReference type="ChEBI" id="CHEBI:65315"/>
    </reaction>
</comment>
<dbReference type="FunFam" id="3.30.2350.10:FF:000005">
    <property type="entry name" value="Pseudouridine synthase"/>
    <property type="match status" value="1"/>
</dbReference>
<feature type="active site" evidence="4">
    <location>
        <position position="134"/>
    </location>
</feature>
<dbReference type="RefSeq" id="WP_125942975.1">
    <property type="nucleotide sequence ID" value="NZ_PXZH01000001.1"/>
</dbReference>
<evidence type="ECO:0000256" key="3">
    <source>
        <dbReference type="ARBA" id="ARBA00023235"/>
    </source>
</evidence>
<evidence type="ECO:0000313" key="8">
    <source>
        <dbReference type="EMBL" id="RST90362.1"/>
    </source>
</evidence>
<dbReference type="PANTHER" id="PTHR21600:SF35">
    <property type="entry name" value="PSEUDOURIDINE SYNTHASE"/>
    <property type="match status" value="1"/>
</dbReference>
<dbReference type="InterPro" id="IPR006145">
    <property type="entry name" value="PsdUridine_synth_RsuA/RluA"/>
</dbReference>
<evidence type="ECO:0000256" key="2">
    <source>
        <dbReference type="ARBA" id="ARBA00010876"/>
    </source>
</evidence>
<feature type="domain" description="Pseudouridine synthase RsuA/RluA-like" evidence="7">
    <location>
        <begin position="86"/>
        <end position="239"/>
    </location>
</feature>
<keyword evidence="3 6" id="KW-0413">Isomerase</keyword>
<evidence type="ECO:0000259" key="7">
    <source>
        <dbReference type="Pfam" id="PF00849"/>
    </source>
</evidence>
<dbReference type="PROSITE" id="PS50889">
    <property type="entry name" value="S4"/>
    <property type="match status" value="1"/>
</dbReference>
<dbReference type="Proteomes" id="UP000277864">
    <property type="component" value="Unassembled WGS sequence"/>
</dbReference>
<proteinExistence type="inferred from homology"/>
<comment type="similarity">
    <text evidence="2 6">Belongs to the pseudouridine synthase RluA family.</text>
</comment>
<dbReference type="OrthoDB" id="9807829at2"/>
<dbReference type="Gene3D" id="3.30.2350.10">
    <property type="entry name" value="Pseudouridine synthase"/>
    <property type="match status" value="1"/>
</dbReference>
<dbReference type="GO" id="GO:0140098">
    <property type="term" value="F:catalytic activity, acting on RNA"/>
    <property type="evidence" value="ECO:0007669"/>
    <property type="project" value="UniProtKB-ARBA"/>
</dbReference>
<evidence type="ECO:0000313" key="9">
    <source>
        <dbReference type="Proteomes" id="UP000277864"/>
    </source>
</evidence>
<sequence length="307" mass="35254">MIFTWNYQENEPKTIKKFVKEVGLSKGLLAKVKFQGGRIAVNGKEENVLYSLKKGDLLEVTIPDEEEHETLLQDNQPLEIIYEDEHFLVVNKPIQVASIPAQFHPNGTMANRVKHYIMEKNYPNKVVHIVTRLDRDTSGLMLFAKHGFAHALLDQQLRNKQVLKKYVALVGGNHDQLASHEMITLPIERDTTSILKRQIGEQGLSAQTEYWLKTSYPMCSLVDIRLHTGRTHQIRVHFEGIGCPLLGDELYHGNMDLGIKRQALHCEKLSFTHPFTKEMLTLTAPLPQDMIKVIDEQTELKRRNENE</sequence>
<keyword evidence="5" id="KW-0694">RNA-binding</keyword>
<dbReference type="InterPro" id="IPR006224">
    <property type="entry name" value="PsdUridine_synth_RluA-like_CS"/>
</dbReference>
<dbReference type="NCBIfam" id="TIGR00005">
    <property type="entry name" value="rluA_subfam"/>
    <property type="match status" value="1"/>
</dbReference>
<evidence type="ECO:0000256" key="4">
    <source>
        <dbReference type="PIRSR" id="PIRSR606225-1"/>
    </source>
</evidence>
<reference evidence="8 9" key="1">
    <citation type="submission" date="2018-03" db="EMBL/GenBank/DDBJ databases">
        <authorList>
            <person name="Gulvik C.A."/>
        </authorList>
    </citation>
    <scope>NUCLEOTIDE SEQUENCE [LARGE SCALE GENOMIC DNA]</scope>
    <source>
        <strain evidence="8 9">JCM 31581</strain>
    </source>
</reference>
<dbReference type="GO" id="GO:0000455">
    <property type="term" value="P:enzyme-directed rRNA pseudouridine synthesis"/>
    <property type="evidence" value="ECO:0007669"/>
    <property type="project" value="TreeGrafter"/>
</dbReference>
<dbReference type="CDD" id="cd02869">
    <property type="entry name" value="PseudoU_synth_RluA_like"/>
    <property type="match status" value="1"/>
</dbReference>
<protein>
    <recommendedName>
        <fullName evidence="6">Pseudouridine synthase</fullName>
        <ecNumber evidence="6">5.4.99.-</ecNumber>
    </recommendedName>
</protein>
<dbReference type="InterPro" id="IPR020103">
    <property type="entry name" value="PsdUridine_synth_cat_dom_sf"/>
</dbReference>
<gene>
    <name evidence="8" type="ORF">C7P63_04620</name>
</gene>
<dbReference type="EC" id="5.4.99.-" evidence="6"/>